<dbReference type="Proteomes" id="UP001589691">
    <property type="component" value="Unassembled WGS sequence"/>
</dbReference>
<dbReference type="Pfam" id="PF12850">
    <property type="entry name" value="Metallophos_2"/>
    <property type="match status" value="1"/>
</dbReference>
<dbReference type="InterPro" id="IPR050126">
    <property type="entry name" value="Ap4A_hydrolase"/>
</dbReference>
<dbReference type="InterPro" id="IPR024654">
    <property type="entry name" value="Calcineurin-like_PHP_lpxH"/>
</dbReference>
<name>A0ABV5WRB2_9LACO</name>
<dbReference type="InterPro" id="IPR011152">
    <property type="entry name" value="Pesterase_MJ0912"/>
</dbReference>
<dbReference type="Gene3D" id="3.60.21.10">
    <property type="match status" value="1"/>
</dbReference>
<proteinExistence type="inferred from homology"/>
<dbReference type="PANTHER" id="PTHR42850:SF2">
    <property type="entry name" value="BLL5683 PROTEIN"/>
    <property type="match status" value="1"/>
</dbReference>
<protein>
    <submittedName>
        <fullName evidence="3">Metallophosphoesterase family protein</fullName>
    </submittedName>
</protein>
<gene>
    <name evidence="3" type="ORF">ACFFLI_02230</name>
</gene>
<reference evidence="3 4" key="1">
    <citation type="submission" date="2024-09" db="EMBL/GenBank/DDBJ databases">
        <authorList>
            <person name="Sun Q."/>
            <person name="Mori K."/>
        </authorList>
    </citation>
    <scope>NUCLEOTIDE SEQUENCE [LARGE SCALE GENOMIC DNA]</scope>
    <source>
        <strain evidence="3 4">TBRC 4576</strain>
    </source>
</reference>
<accession>A0ABV5WRB2</accession>
<dbReference type="PANTHER" id="PTHR42850">
    <property type="entry name" value="METALLOPHOSPHOESTERASE"/>
    <property type="match status" value="1"/>
</dbReference>
<keyword evidence="4" id="KW-1185">Reference proteome</keyword>
<dbReference type="EMBL" id="JBHLZY010000005">
    <property type="protein sequence ID" value="MFB9768689.1"/>
    <property type="molecule type" value="Genomic_DNA"/>
</dbReference>
<evidence type="ECO:0000313" key="3">
    <source>
        <dbReference type="EMBL" id="MFB9768689.1"/>
    </source>
</evidence>
<dbReference type="SUPFAM" id="SSF56300">
    <property type="entry name" value="Metallo-dependent phosphatases"/>
    <property type="match status" value="1"/>
</dbReference>
<comment type="similarity">
    <text evidence="1">Belongs to the metallophosphoesterase superfamily. YfcE family.</text>
</comment>
<dbReference type="PIRSF" id="PIRSF000883">
    <property type="entry name" value="Pesterase_MJ0912"/>
    <property type="match status" value="1"/>
</dbReference>
<comment type="caution">
    <text evidence="3">The sequence shown here is derived from an EMBL/GenBank/DDBJ whole genome shotgun (WGS) entry which is preliminary data.</text>
</comment>
<feature type="domain" description="Calcineurin-like phosphoesterase" evidence="2">
    <location>
        <begin position="4"/>
        <end position="207"/>
    </location>
</feature>
<evidence type="ECO:0000259" key="2">
    <source>
        <dbReference type="Pfam" id="PF12850"/>
    </source>
</evidence>
<evidence type="ECO:0000313" key="4">
    <source>
        <dbReference type="Proteomes" id="UP001589691"/>
    </source>
</evidence>
<organism evidence="3 4">
    <name type="scientific">Lactiplantibacillus modestisalitolerans</name>
    <dbReference type="NCBI Taxonomy" id="1457219"/>
    <lineage>
        <taxon>Bacteria</taxon>
        <taxon>Bacillati</taxon>
        <taxon>Bacillota</taxon>
        <taxon>Bacilli</taxon>
        <taxon>Lactobacillales</taxon>
        <taxon>Lactobacillaceae</taxon>
        <taxon>Lactiplantibacillus</taxon>
    </lineage>
</organism>
<dbReference type="RefSeq" id="WP_137642208.1">
    <property type="nucleotide sequence ID" value="NZ_BJEA01000006.1"/>
</dbReference>
<sequence>MERRIAILADIHGNVTALRAVLADAQRVQPTDYWFLGDLFLPGPGTADLYQQLADLQPDVWLQGNWEQGIAAVAQGYGGLSGGSEVYFARLTAYLLTQLSPADFADLIKRPIATSRMVNGLDIGLSHNQPERSTGHDLYPVAPTANFDHLVGKHDVAIYGHTHQQLMRVADQGQLIINPGAVGQPYSPSAKLRADQRAQYALLTINDAGQLAVDFKKVAYDRQAEVDLAARRQLPYLEQYRELRRTGLTVTHDQPLLERINARYGYAAEVQAFFHRRH</sequence>
<evidence type="ECO:0000256" key="1">
    <source>
        <dbReference type="ARBA" id="ARBA00008950"/>
    </source>
</evidence>
<dbReference type="InterPro" id="IPR029052">
    <property type="entry name" value="Metallo-depent_PP-like"/>
</dbReference>